<reference evidence="1" key="1">
    <citation type="submission" date="2020-06" db="EMBL/GenBank/DDBJ databases">
        <title>Lateral gene transfer of anion-conducting channel rhodopsins between green algae and giant viruses.</title>
        <authorList>
            <person name="Rozenberg A."/>
            <person name="Oppermann J."/>
            <person name="Wietek J."/>
            <person name="Fernandez Lahore R.G."/>
            <person name="Sandaa R.-A."/>
            <person name="Bratbak G."/>
            <person name="Hegemann P."/>
            <person name="Beja O."/>
        </authorList>
    </citation>
    <scope>NUCLEOTIDE SEQUENCE</scope>
    <source>
        <strain evidence="1">01B</strain>
    </source>
</reference>
<organism evidence="1">
    <name type="scientific">Pyramimonas orientalis virus</name>
    <name type="common">PoV01</name>
    <dbReference type="NCBI Taxonomy" id="455367"/>
    <lineage>
        <taxon>Viruses</taxon>
        <taxon>Varidnaviria</taxon>
        <taxon>Bamfordvirae</taxon>
        <taxon>Nucleocytoviricota</taxon>
        <taxon>Megaviricetes</taxon>
        <taxon>Imitervirales</taxon>
        <taxon>Allomimiviridae</taxon>
        <taxon>Heliosvirus</taxon>
        <taxon>Heliosvirus raunefjordenense</taxon>
    </lineage>
</organism>
<gene>
    <name evidence="1" type="ORF">HWQ62_00188</name>
</gene>
<evidence type="ECO:0000313" key="1">
    <source>
        <dbReference type="EMBL" id="QOI90325.1"/>
    </source>
</evidence>
<sequence>MECIKKRHIRDLKSGKKKTIAESVITKYNWTIDELEYLQPFINSKKPLEVSNTSVNKGIFTKAEVYELLDRNVTNKTTLSNYKSRVNALSTLLNIENEEFSKIFDDLDVLINAIIGKYKDPTSYFAFMLFILSKSQKLLDTSNNSFDIIKSRFDEYKNKQIVNQLNARQNDLEYERVYKSIFETEKKYNQSDYASMKHVITTMYTHALYDKNGKIHINPRNYFDNVLLIKNDKQMNHENNFYNINTGRLLINNYKTSSIYNAYDVVLSNDVRKVLSDSMKTPRGYLIEKESGGTFAKNSLSEMIKRIFGYTIDTIRKSIESYEINVKKTNRVHLAEVSRHSVMTQEVSYLARTT</sequence>
<proteinExistence type="predicted"/>
<name>A0A7M3UNQ0_POV01</name>
<accession>A0A7M3UNQ0</accession>
<dbReference type="EMBL" id="MT663535">
    <property type="protein sequence ID" value="QOI90325.1"/>
    <property type="molecule type" value="Genomic_DNA"/>
</dbReference>
<organismHost>
    <name type="scientific">Pyramimonas plurioculata</name>
    <dbReference type="NCBI Taxonomy" id="36893"/>
</organismHost>
<protein>
    <submittedName>
        <fullName evidence="1">Uncharacterized protein</fullName>
    </submittedName>
</protein>